<accession>A0AAV9ZN07</accession>
<keyword evidence="2" id="KW-1185">Reference proteome</keyword>
<dbReference type="Proteomes" id="UP001362999">
    <property type="component" value="Unassembled WGS sequence"/>
</dbReference>
<comment type="caution">
    <text evidence="1">The sequence shown here is derived from an EMBL/GenBank/DDBJ whole genome shotgun (WGS) entry which is preliminary data.</text>
</comment>
<reference evidence="1 2" key="1">
    <citation type="journal article" date="2024" name="J Genomics">
        <title>Draft genome sequencing and assembly of Favolaschia claudopus CIRM-BRFM 2984 isolated from oak limbs.</title>
        <authorList>
            <person name="Navarro D."/>
            <person name="Drula E."/>
            <person name="Chaduli D."/>
            <person name="Cazenave R."/>
            <person name="Ahrendt S."/>
            <person name="Wang J."/>
            <person name="Lipzen A."/>
            <person name="Daum C."/>
            <person name="Barry K."/>
            <person name="Grigoriev I.V."/>
            <person name="Favel A."/>
            <person name="Rosso M.N."/>
            <person name="Martin F."/>
        </authorList>
    </citation>
    <scope>NUCLEOTIDE SEQUENCE [LARGE SCALE GENOMIC DNA]</scope>
    <source>
        <strain evidence="1 2">CIRM-BRFM 2984</strain>
    </source>
</reference>
<evidence type="ECO:0000313" key="1">
    <source>
        <dbReference type="EMBL" id="KAK6987731.1"/>
    </source>
</evidence>
<dbReference type="AlphaFoldDB" id="A0AAV9ZN07"/>
<protein>
    <recommendedName>
        <fullName evidence="3">Secreted protein</fullName>
    </recommendedName>
</protein>
<feature type="non-terminal residue" evidence="1">
    <location>
        <position position="100"/>
    </location>
</feature>
<organism evidence="1 2">
    <name type="scientific">Favolaschia claudopus</name>
    <dbReference type="NCBI Taxonomy" id="2862362"/>
    <lineage>
        <taxon>Eukaryota</taxon>
        <taxon>Fungi</taxon>
        <taxon>Dikarya</taxon>
        <taxon>Basidiomycota</taxon>
        <taxon>Agaricomycotina</taxon>
        <taxon>Agaricomycetes</taxon>
        <taxon>Agaricomycetidae</taxon>
        <taxon>Agaricales</taxon>
        <taxon>Marasmiineae</taxon>
        <taxon>Mycenaceae</taxon>
        <taxon>Favolaschia</taxon>
    </lineage>
</organism>
<gene>
    <name evidence="1" type="ORF">R3P38DRAFT_3101183</name>
</gene>
<evidence type="ECO:0000313" key="2">
    <source>
        <dbReference type="Proteomes" id="UP001362999"/>
    </source>
</evidence>
<dbReference type="EMBL" id="JAWWNJ010000130">
    <property type="protein sequence ID" value="KAK6987731.1"/>
    <property type="molecule type" value="Genomic_DNA"/>
</dbReference>
<evidence type="ECO:0008006" key="3">
    <source>
        <dbReference type="Google" id="ProtNLM"/>
    </source>
</evidence>
<sequence length="100" mass="11590">MTQLKMLYLSWLSQVWTNPQFSCRFSLSLSREPKLSAPSPIHILIAGPVYRTWSLCKFRVARPRLWSALCLALEPSLSGLDILTNSWCRHKFVRLQDVQV</sequence>
<name>A0AAV9ZN07_9AGAR</name>
<proteinExistence type="predicted"/>